<sequence length="98" mass="11641">MIKRKTAHVNIPPFLIDGSNRLENFVLNNINIYKKLGYRDIWFNVMISYNQDLEEVLRINGIRSYGMMFDGSFHHSKVSLNPTWIDKIRCRLNHTKTE</sequence>
<evidence type="ECO:0000313" key="2">
    <source>
        <dbReference type="Proteomes" id="UP000233482"/>
    </source>
</evidence>
<proteinExistence type="predicted"/>
<dbReference type="AlphaFoldDB" id="A0A855GYS1"/>
<dbReference type="RefSeq" id="WP_101144056.1">
    <property type="nucleotide sequence ID" value="NZ_PIWM01000001.1"/>
</dbReference>
<comment type="caution">
    <text evidence="1">The sequence shown here is derived from an EMBL/GenBank/DDBJ whole genome shotgun (WGS) entry which is preliminary data.</text>
</comment>
<organism evidence="1 2">
    <name type="scientific">Macrococcoides caseolyticum</name>
    <dbReference type="NCBI Taxonomy" id="69966"/>
    <lineage>
        <taxon>Bacteria</taxon>
        <taxon>Bacillati</taxon>
        <taxon>Bacillota</taxon>
        <taxon>Bacilli</taxon>
        <taxon>Bacillales</taxon>
        <taxon>Staphylococcaceae</taxon>
        <taxon>Macrococcoides</taxon>
    </lineage>
</organism>
<dbReference type="Proteomes" id="UP000233482">
    <property type="component" value="Unassembled WGS sequence"/>
</dbReference>
<accession>A0A855GYS1</accession>
<reference evidence="1 2" key="1">
    <citation type="submission" date="2017-12" db="EMBL/GenBank/DDBJ databases">
        <title>Genomics of Macrococcus caseolyticus.</title>
        <authorList>
            <person name="MacFadyen A.C."/>
            <person name="Paterson G.K."/>
        </authorList>
    </citation>
    <scope>NUCLEOTIDE SEQUENCE [LARGE SCALE GENOMIC DNA]</scope>
    <source>
        <strain evidence="1 2">5788_EF188</strain>
    </source>
</reference>
<protein>
    <submittedName>
        <fullName evidence="1">Uncharacterized protein</fullName>
    </submittedName>
</protein>
<dbReference type="EMBL" id="PIXC01000002">
    <property type="protein sequence ID" value="PKE27142.1"/>
    <property type="molecule type" value="Genomic_DNA"/>
</dbReference>
<gene>
    <name evidence="1" type="ORF">CW686_01470</name>
</gene>
<evidence type="ECO:0000313" key="1">
    <source>
        <dbReference type="EMBL" id="PKE27142.1"/>
    </source>
</evidence>
<name>A0A855GYS1_9STAP</name>